<keyword evidence="5" id="KW-1133">Transmembrane helix</keyword>
<comment type="subcellular location">
    <subcellularLocation>
        <location evidence="1">Cell membrane</location>
        <topology evidence="1">Single-pass membrane protein</topology>
    </subcellularLocation>
    <subcellularLocation>
        <location evidence="7">Cell membrane</location>
        <topology evidence="7">Single-pass type II membrane protein</topology>
    </subcellularLocation>
</comment>
<dbReference type="PANTHER" id="PTHR30558:SF3">
    <property type="entry name" value="BIOPOLYMER TRANSPORT PROTEIN EXBD-RELATED"/>
    <property type="match status" value="1"/>
</dbReference>
<evidence type="ECO:0000313" key="8">
    <source>
        <dbReference type="EMBL" id="UOQ53808.1"/>
    </source>
</evidence>
<proteinExistence type="inferred from homology"/>
<accession>A0ABY4FCQ4</accession>
<keyword evidence="9" id="KW-1185">Reference proteome</keyword>
<gene>
    <name evidence="8" type="ORF">MUN80_03375</name>
</gene>
<reference evidence="8 9" key="1">
    <citation type="submission" date="2022-04" db="EMBL/GenBank/DDBJ databases">
        <title>Hymenobacter sp. isolated from the air.</title>
        <authorList>
            <person name="Won M."/>
            <person name="Lee C.-M."/>
            <person name="Woen H.-Y."/>
            <person name="Kwon S.-W."/>
        </authorList>
    </citation>
    <scope>NUCLEOTIDE SEQUENCE [LARGE SCALE GENOMIC DNA]</scope>
    <source>
        <strain evidence="9">5116 S-27</strain>
    </source>
</reference>
<evidence type="ECO:0000256" key="4">
    <source>
        <dbReference type="ARBA" id="ARBA00022692"/>
    </source>
</evidence>
<evidence type="ECO:0000256" key="3">
    <source>
        <dbReference type="ARBA" id="ARBA00022475"/>
    </source>
</evidence>
<protein>
    <submittedName>
        <fullName evidence="8">Biopolymer transporter ExbD</fullName>
    </submittedName>
</protein>
<evidence type="ECO:0000256" key="5">
    <source>
        <dbReference type="ARBA" id="ARBA00022989"/>
    </source>
</evidence>
<evidence type="ECO:0000256" key="2">
    <source>
        <dbReference type="ARBA" id="ARBA00005811"/>
    </source>
</evidence>
<dbReference type="Pfam" id="PF02472">
    <property type="entry name" value="ExbD"/>
    <property type="match status" value="1"/>
</dbReference>
<dbReference type="RefSeq" id="WP_244719636.1">
    <property type="nucleotide sequence ID" value="NZ_CP095049.1"/>
</dbReference>
<evidence type="ECO:0000256" key="7">
    <source>
        <dbReference type="RuleBase" id="RU003879"/>
    </source>
</evidence>
<dbReference type="Proteomes" id="UP000831785">
    <property type="component" value="Chromosome"/>
</dbReference>
<keyword evidence="3" id="KW-1003">Cell membrane</keyword>
<organism evidence="8 9">
    <name type="scientific">Hymenobacter cellulosivorans</name>
    <dbReference type="NCBI Taxonomy" id="2932249"/>
    <lineage>
        <taxon>Bacteria</taxon>
        <taxon>Pseudomonadati</taxon>
        <taxon>Bacteroidota</taxon>
        <taxon>Cytophagia</taxon>
        <taxon>Cytophagales</taxon>
        <taxon>Hymenobacteraceae</taxon>
        <taxon>Hymenobacter</taxon>
    </lineage>
</organism>
<keyword evidence="6" id="KW-0472">Membrane</keyword>
<evidence type="ECO:0000313" key="9">
    <source>
        <dbReference type="Proteomes" id="UP000831785"/>
    </source>
</evidence>
<sequence>MTTPPNTGPRSARRTFRRILHPDMAPMVGLGFLLVTFFLLAAEFSKPTVLQLSMPVKPSPNDEAVGCKLIDAMTLVLGKHGKVWYYPGVLAAGETPEICITDFTSTGLRQVLLKQKRESGELIVLIKPSDNAKYGDIVNALDEMSITDQYQFALVDITQREEKLLRKNGL</sequence>
<keyword evidence="7" id="KW-0653">Protein transport</keyword>
<keyword evidence="7" id="KW-0813">Transport</keyword>
<evidence type="ECO:0000256" key="6">
    <source>
        <dbReference type="ARBA" id="ARBA00023136"/>
    </source>
</evidence>
<dbReference type="PANTHER" id="PTHR30558">
    <property type="entry name" value="EXBD MEMBRANE COMPONENT OF PMF-DRIVEN MACROMOLECULE IMPORT SYSTEM"/>
    <property type="match status" value="1"/>
</dbReference>
<comment type="similarity">
    <text evidence="2 7">Belongs to the ExbD/TolR family.</text>
</comment>
<keyword evidence="4 7" id="KW-0812">Transmembrane</keyword>
<evidence type="ECO:0000256" key="1">
    <source>
        <dbReference type="ARBA" id="ARBA00004162"/>
    </source>
</evidence>
<name>A0ABY4FCQ4_9BACT</name>
<dbReference type="EMBL" id="CP095049">
    <property type="protein sequence ID" value="UOQ53808.1"/>
    <property type="molecule type" value="Genomic_DNA"/>
</dbReference>
<dbReference type="InterPro" id="IPR003400">
    <property type="entry name" value="ExbD"/>
</dbReference>